<dbReference type="Proteomes" id="UP001524478">
    <property type="component" value="Unassembled WGS sequence"/>
</dbReference>
<keyword evidence="3" id="KW-1185">Reference proteome</keyword>
<dbReference type="RefSeq" id="WP_256310435.1">
    <property type="nucleotide sequence ID" value="NZ_JANGAC010000002.1"/>
</dbReference>
<reference evidence="2 3" key="1">
    <citation type="submission" date="2022-06" db="EMBL/GenBank/DDBJ databases">
        <title>Isolation of gut microbiota from human fecal samples.</title>
        <authorList>
            <person name="Pamer E.G."/>
            <person name="Barat B."/>
            <person name="Waligurski E."/>
            <person name="Medina S."/>
            <person name="Paddock L."/>
            <person name="Mostad J."/>
        </authorList>
    </citation>
    <scope>NUCLEOTIDE SEQUENCE [LARGE SCALE GENOMIC DNA]</scope>
    <source>
        <strain evidence="2 3">DFI.7.95</strain>
    </source>
</reference>
<keyword evidence="1" id="KW-0812">Transmembrane</keyword>
<evidence type="ECO:0000256" key="1">
    <source>
        <dbReference type="SAM" id="Phobius"/>
    </source>
</evidence>
<organism evidence="2 3">
    <name type="scientific">Tissierella carlieri</name>
    <dbReference type="NCBI Taxonomy" id="689904"/>
    <lineage>
        <taxon>Bacteria</taxon>
        <taxon>Bacillati</taxon>
        <taxon>Bacillota</taxon>
        <taxon>Tissierellia</taxon>
        <taxon>Tissierellales</taxon>
        <taxon>Tissierellaceae</taxon>
        <taxon>Tissierella</taxon>
    </lineage>
</organism>
<protein>
    <recommendedName>
        <fullName evidence="4">MatE protein</fullName>
    </recommendedName>
</protein>
<proteinExistence type="predicted"/>
<evidence type="ECO:0008006" key="4">
    <source>
        <dbReference type="Google" id="ProtNLM"/>
    </source>
</evidence>
<dbReference type="EMBL" id="JANGAC010000002">
    <property type="protein sequence ID" value="MCQ4922130.1"/>
    <property type="molecule type" value="Genomic_DNA"/>
</dbReference>
<name>A0ABT1S6N9_9FIRM</name>
<accession>A0ABT1S6N9</accession>
<evidence type="ECO:0000313" key="2">
    <source>
        <dbReference type="EMBL" id="MCQ4922130.1"/>
    </source>
</evidence>
<keyword evidence="1" id="KW-0472">Membrane</keyword>
<evidence type="ECO:0000313" key="3">
    <source>
        <dbReference type="Proteomes" id="UP001524478"/>
    </source>
</evidence>
<keyword evidence="1" id="KW-1133">Transmembrane helix</keyword>
<feature type="transmembrane region" description="Helical" evidence="1">
    <location>
        <begin position="33"/>
        <end position="55"/>
    </location>
</feature>
<comment type="caution">
    <text evidence="2">The sequence shown here is derived from an EMBL/GenBank/DDBJ whole genome shotgun (WGS) entry which is preliminary data.</text>
</comment>
<sequence>MVISAFATLVGMGGAPHSSIMMGKGDKDTAEKILGNCTTALVFISVTLTALVLIFGEKMLMTFGVSEKIPIFDP</sequence>
<gene>
    <name evidence="2" type="ORF">NE686_03460</name>
</gene>